<accession>A0A7T8GR12</accession>
<dbReference type="EMBL" id="CP045904">
    <property type="protein sequence ID" value="QQP36152.1"/>
    <property type="molecule type" value="Genomic_DNA"/>
</dbReference>
<evidence type="ECO:0000313" key="1">
    <source>
        <dbReference type="EMBL" id="QQP36152.1"/>
    </source>
</evidence>
<keyword evidence="2" id="KW-1185">Reference proteome</keyword>
<proteinExistence type="predicted"/>
<protein>
    <submittedName>
        <fullName evidence="1">Uncharacterized protein</fullName>
    </submittedName>
</protein>
<feature type="non-terminal residue" evidence="1">
    <location>
        <position position="101"/>
    </location>
</feature>
<reference evidence="2" key="1">
    <citation type="submission" date="2021-01" db="EMBL/GenBank/DDBJ databases">
        <title>Caligus Genome Assembly.</title>
        <authorList>
            <person name="Gallardo-Escarate C."/>
        </authorList>
    </citation>
    <scope>NUCLEOTIDE SEQUENCE [LARGE SCALE GENOMIC DNA]</scope>
</reference>
<dbReference type="OrthoDB" id="311712at2759"/>
<name>A0A7T8GR12_CALRO</name>
<evidence type="ECO:0000313" key="2">
    <source>
        <dbReference type="Proteomes" id="UP000595437"/>
    </source>
</evidence>
<dbReference type="AlphaFoldDB" id="A0A7T8GR12"/>
<sequence>KRLLYEKVKVTYGEVLYNWGLFNKRLEVLKRCDGNSELPDVFSPVIWMVMEGKFGPIDMCTLPAACEGACLVLPHVWAWGPQSSSPRVVHHARDDLSQWLW</sequence>
<dbReference type="Proteomes" id="UP000595437">
    <property type="component" value="Chromosome 15"/>
</dbReference>
<organism evidence="1 2">
    <name type="scientific">Caligus rogercresseyi</name>
    <name type="common">Sea louse</name>
    <dbReference type="NCBI Taxonomy" id="217165"/>
    <lineage>
        <taxon>Eukaryota</taxon>
        <taxon>Metazoa</taxon>
        <taxon>Ecdysozoa</taxon>
        <taxon>Arthropoda</taxon>
        <taxon>Crustacea</taxon>
        <taxon>Multicrustacea</taxon>
        <taxon>Hexanauplia</taxon>
        <taxon>Copepoda</taxon>
        <taxon>Siphonostomatoida</taxon>
        <taxon>Caligidae</taxon>
        <taxon>Caligus</taxon>
    </lineage>
</organism>
<gene>
    <name evidence="1" type="ORF">FKW44_021158</name>
</gene>
<feature type="non-terminal residue" evidence="1">
    <location>
        <position position="1"/>
    </location>
</feature>